<feature type="compositionally biased region" description="Polar residues" evidence="1">
    <location>
        <begin position="155"/>
        <end position="166"/>
    </location>
</feature>
<feature type="compositionally biased region" description="Polar residues" evidence="1">
    <location>
        <begin position="8"/>
        <end position="20"/>
    </location>
</feature>
<feature type="non-terminal residue" evidence="2">
    <location>
        <position position="1"/>
    </location>
</feature>
<feature type="region of interest" description="Disordered" evidence="1">
    <location>
        <begin position="430"/>
        <end position="459"/>
    </location>
</feature>
<feature type="compositionally biased region" description="Polar residues" evidence="1">
    <location>
        <begin position="432"/>
        <end position="444"/>
    </location>
</feature>
<dbReference type="Proteomes" id="UP001497497">
    <property type="component" value="Unassembled WGS sequence"/>
</dbReference>
<sequence length="459" mass="49231">PSVCHLHISSNSKQAQTAPSPQKAAQKPSLPQATYHREDSASYSDRIQPPPSNYGGIYSDHNTYRPMITDTQVKPRDVKPILSSLVSALDLGSNAPQKGVAKALGIESTMVKDSSSYGVSQPKSNAASCHQFHDHPLTPAQIKQEHYHTKDATHSQDLSTPSTQPANLKPATLNEENSGNTRLTSTPSADGEKQLDARMELNRTPVMSTASSKTNCGNAPSLNSFSSDSDACAELVRIKAGVNSSYEEQQTGTSSNLSETSVVTDYALETASSTNCTLTNHKALSTMTPHTSINTPASLSTISEKTNAFFSKHHTHAEIQESTGDNRIPDNNYRLNTSASPGNVLSLHVQDSHESSVKCIIHIQEKDSEHFKEKQLGDTCVSGDDQISGQPVSSPVQSAPFDNHAVAVPRDEFTHSHHCDEKIAAARIDAPLNSNPDSSANMQILGSGALPSKTNSNDQ</sequence>
<evidence type="ECO:0000256" key="1">
    <source>
        <dbReference type="SAM" id="MobiDB-lite"/>
    </source>
</evidence>
<dbReference type="AlphaFoldDB" id="A0AAV2HBF2"/>
<reference evidence="2 3" key="1">
    <citation type="submission" date="2024-04" db="EMBL/GenBank/DDBJ databases">
        <authorList>
            <consortium name="Genoscope - CEA"/>
            <person name="William W."/>
        </authorList>
    </citation>
    <scope>NUCLEOTIDE SEQUENCE [LARGE SCALE GENOMIC DNA]</scope>
</reference>
<accession>A0AAV2HBF2</accession>
<feature type="region of interest" description="Disordered" evidence="1">
    <location>
        <begin position="1"/>
        <end position="60"/>
    </location>
</feature>
<feature type="compositionally biased region" description="Polar residues" evidence="1">
    <location>
        <begin position="174"/>
        <end position="188"/>
    </location>
</feature>
<feature type="compositionally biased region" description="Basic and acidic residues" evidence="1">
    <location>
        <begin position="143"/>
        <end position="154"/>
    </location>
</feature>
<feature type="non-terminal residue" evidence="2">
    <location>
        <position position="459"/>
    </location>
</feature>
<gene>
    <name evidence="2" type="ORF">GSLYS_00005190001</name>
</gene>
<proteinExistence type="predicted"/>
<evidence type="ECO:0000313" key="3">
    <source>
        <dbReference type="Proteomes" id="UP001497497"/>
    </source>
</evidence>
<keyword evidence="3" id="KW-1185">Reference proteome</keyword>
<dbReference type="EMBL" id="CAXITT010000081">
    <property type="protein sequence ID" value="CAL1531065.1"/>
    <property type="molecule type" value="Genomic_DNA"/>
</dbReference>
<evidence type="ECO:0000313" key="2">
    <source>
        <dbReference type="EMBL" id="CAL1531065.1"/>
    </source>
</evidence>
<comment type="caution">
    <text evidence="2">The sequence shown here is derived from an EMBL/GenBank/DDBJ whole genome shotgun (WGS) entry which is preliminary data.</text>
</comment>
<protein>
    <submittedName>
        <fullName evidence="2">Uncharacterized protein</fullName>
    </submittedName>
</protein>
<organism evidence="2 3">
    <name type="scientific">Lymnaea stagnalis</name>
    <name type="common">Great pond snail</name>
    <name type="synonym">Helix stagnalis</name>
    <dbReference type="NCBI Taxonomy" id="6523"/>
    <lineage>
        <taxon>Eukaryota</taxon>
        <taxon>Metazoa</taxon>
        <taxon>Spiralia</taxon>
        <taxon>Lophotrochozoa</taxon>
        <taxon>Mollusca</taxon>
        <taxon>Gastropoda</taxon>
        <taxon>Heterobranchia</taxon>
        <taxon>Euthyneura</taxon>
        <taxon>Panpulmonata</taxon>
        <taxon>Hygrophila</taxon>
        <taxon>Lymnaeoidea</taxon>
        <taxon>Lymnaeidae</taxon>
        <taxon>Lymnaea</taxon>
    </lineage>
</organism>
<name>A0AAV2HBF2_LYMST</name>
<feature type="region of interest" description="Disordered" evidence="1">
    <location>
        <begin position="143"/>
        <end position="194"/>
    </location>
</feature>